<gene>
    <name evidence="1" type="ORF">HUV05_20700</name>
</gene>
<name>A0A7Y6UBH9_PHOVU</name>
<sequence>MKSSEFINWDNLKNIPFAECQVVEDKENKDIDIYYRGEMVFTDYDHVGHYLRNAIALFQTIRRKNADWVNLANLWLLRNCIRENYNHGIGIEDMIFGNDVDTLQPMTKQRLFAAAKEIQRRDKYVTL</sequence>
<dbReference type="Proteomes" id="UP000524321">
    <property type="component" value="Unassembled WGS sequence"/>
</dbReference>
<protein>
    <submittedName>
        <fullName evidence="1">Exo-poly-alpha-D-galacturonosidase</fullName>
    </submittedName>
</protein>
<reference evidence="1 2" key="1">
    <citation type="submission" date="2020-04" db="EMBL/GenBank/DDBJ databases">
        <authorList>
            <person name="Pieper L."/>
        </authorList>
    </citation>
    <scope>NUCLEOTIDE SEQUENCE [LARGE SCALE GENOMIC DNA]</scope>
    <source>
        <strain evidence="1 2">B33</strain>
    </source>
</reference>
<accession>A0A7Y6UBH9</accession>
<reference evidence="1 2" key="2">
    <citation type="submission" date="2020-07" db="EMBL/GenBank/DDBJ databases">
        <title>Bacterial metabolism rescues the inhibition of intestinal drug absorption by food and drug additives.</title>
        <authorList>
            <person name="Zou L."/>
            <person name="Spanogiannopoulos P."/>
            <person name="Chien H.-C."/>
            <person name="Pieper L.M."/>
            <person name="Cai W."/>
            <person name="Khuri N."/>
            <person name="Pottel J."/>
            <person name="Vora B."/>
            <person name="Ni Z."/>
            <person name="Tsakalozou E."/>
            <person name="Zhang W."/>
            <person name="Shoichet B.K."/>
            <person name="Giacomini K.M."/>
            <person name="Turnbaugh P.J."/>
        </authorList>
    </citation>
    <scope>NUCLEOTIDE SEQUENCE [LARGE SCALE GENOMIC DNA]</scope>
    <source>
        <strain evidence="1 2">B33</strain>
    </source>
</reference>
<dbReference type="RefSeq" id="WP_176350730.1">
    <property type="nucleotide sequence ID" value="NZ_CAXTQT010000110.1"/>
</dbReference>
<organism evidence="1 2">
    <name type="scientific">Phocaeicola vulgatus</name>
    <name type="common">Bacteroides vulgatus</name>
    <dbReference type="NCBI Taxonomy" id="821"/>
    <lineage>
        <taxon>Bacteria</taxon>
        <taxon>Pseudomonadati</taxon>
        <taxon>Bacteroidota</taxon>
        <taxon>Bacteroidia</taxon>
        <taxon>Bacteroidales</taxon>
        <taxon>Bacteroidaceae</taxon>
        <taxon>Phocaeicola</taxon>
    </lineage>
</organism>
<comment type="caution">
    <text evidence="1">The sequence shown here is derived from an EMBL/GenBank/DDBJ whole genome shotgun (WGS) entry which is preliminary data.</text>
</comment>
<dbReference type="AlphaFoldDB" id="A0A7Y6UBH9"/>
<dbReference type="EMBL" id="JABWDJ010000156">
    <property type="protein sequence ID" value="NVB75884.1"/>
    <property type="molecule type" value="Genomic_DNA"/>
</dbReference>
<proteinExistence type="predicted"/>
<evidence type="ECO:0000313" key="2">
    <source>
        <dbReference type="Proteomes" id="UP000524321"/>
    </source>
</evidence>
<evidence type="ECO:0000313" key="1">
    <source>
        <dbReference type="EMBL" id="NVB75884.1"/>
    </source>
</evidence>